<dbReference type="AlphaFoldDB" id="A0A932QY57"/>
<gene>
    <name evidence="1" type="ORF">HY221_01525</name>
</gene>
<sequence>MMKISDTVEEILYSSEIALSALNGGFLNLSAYAKAIRKDVEARTKKPVRTGSIVVALSRMKKTVTKREPLLPEPEIEDLSVKSGLVEATYDRTRDNLARLRALYGDRRIRTDDFFMVTQGTGEITIVALEQALPRIRAAMQPAKAKASITGLVGVTARFDEKYIAIPNIIFAFVRRLALKRINIVEIVSTYTELTFIVAQHDLPEAFLALNEFFHTEKSDPNK</sequence>
<reference evidence="1" key="1">
    <citation type="submission" date="2020-07" db="EMBL/GenBank/DDBJ databases">
        <title>Huge and variable diversity of episymbiotic CPR bacteria and DPANN archaea in groundwater ecosystems.</title>
        <authorList>
            <person name="He C.Y."/>
            <person name="Keren R."/>
            <person name="Whittaker M."/>
            <person name="Farag I.F."/>
            <person name="Doudna J."/>
            <person name="Cate J.H.D."/>
            <person name="Banfield J.F."/>
        </authorList>
    </citation>
    <scope>NUCLEOTIDE SEQUENCE</scope>
    <source>
        <strain evidence="1">NC_groundwater_973_Pr1_S-0.2um_54_13</strain>
    </source>
</reference>
<dbReference type="EMBL" id="JACQCR010000033">
    <property type="protein sequence ID" value="MBI3630995.1"/>
    <property type="molecule type" value="Genomic_DNA"/>
</dbReference>
<protein>
    <recommendedName>
        <fullName evidence="3">Aspartate kinase</fullName>
    </recommendedName>
</protein>
<comment type="caution">
    <text evidence="1">The sequence shown here is derived from an EMBL/GenBank/DDBJ whole genome shotgun (WGS) entry which is preliminary data.</text>
</comment>
<dbReference type="Gene3D" id="3.30.2130.10">
    <property type="entry name" value="VC0802-like"/>
    <property type="match status" value="1"/>
</dbReference>
<evidence type="ECO:0008006" key="3">
    <source>
        <dbReference type="Google" id="ProtNLM"/>
    </source>
</evidence>
<name>A0A932QY57_9BACT</name>
<accession>A0A932QY57</accession>
<evidence type="ECO:0000313" key="2">
    <source>
        <dbReference type="Proteomes" id="UP000753196"/>
    </source>
</evidence>
<dbReference type="Proteomes" id="UP000753196">
    <property type="component" value="Unassembled WGS sequence"/>
</dbReference>
<evidence type="ECO:0000313" key="1">
    <source>
        <dbReference type="EMBL" id="MBI3630995.1"/>
    </source>
</evidence>
<organism evidence="1 2">
    <name type="scientific">Candidatus Sungiibacteriota bacterium</name>
    <dbReference type="NCBI Taxonomy" id="2750080"/>
    <lineage>
        <taxon>Bacteria</taxon>
        <taxon>Candidatus Sungiibacteriota</taxon>
    </lineage>
</organism>
<proteinExistence type="predicted"/>